<reference evidence="2 3" key="1">
    <citation type="submission" date="2019-12" db="EMBL/GenBank/DDBJ databases">
        <title>Spirosoma sp. HMF4905 genome sequencing and assembly.</title>
        <authorList>
            <person name="Kang H."/>
            <person name="Cha I."/>
            <person name="Kim H."/>
            <person name="Joh K."/>
        </authorList>
    </citation>
    <scope>NUCLEOTIDE SEQUENCE [LARGE SCALE GENOMIC DNA]</scope>
    <source>
        <strain evidence="2 3">HMF4905</strain>
    </source>
</reference>
<protein>
    <recommendedName>
        <fullName evidence="1">CARDB domain-containing protein</fullName>
    </recommendedName>
</protein>
<dbReference type="Gene3D" id="2.60.40.10">
    <property type="entry name" value="Immunoglobulins"/>
    <property type="match status" value="8"/>
</dbReference>
<feature type="domain" description="CARDB" evidence="1">
    <location>
        <begin position="1086"/>
        <end position="1197"/>
    </location>
</feature>
<feature type="domain" description="CARDB" evidence="1">
    <location>
        <begin position="711"/>
        <end position="824"/>
    </location>
</feature>
<dbReference type="EMBL" id="WPIN01000007">
    <property type="protein sequence ID" value="MVM32439.1"/>
    <property type="molecule type" value="Genomic_DNA"/>
</dbReference>
<feature type="domain" description="CARDB" evidence="1">
    <location>
        <begin position="836"/>
        <end position="949"/>
    </location>
</feature>
<accession>A0A7K1SF45</accession>
<feature type="domain" description="CARDB" evidence="1">
    <location>
        <begin position="1588"/>
        <end position="1697"/>
    </location>
</feature>
<dbReference type="Gene3D" id="2.60.120.380">
    <property type="match status" value="1"/>
</dbReference>
<proteinExistence type="predicted"/>
<evidence type="ECO:0000313" key="2">
    <source>
        <dbReference type="EMBL" id="MVM32439.1"/>
    </source>
</evidence>
<comment type="caution">
    <text evidence="2">The sequence shown here is derived from an EMBL/GenBank/DDBJ whole genome shotgun (WGS) entry which is preliminary data.</text>
</comment>
<dbReference type="InterPro" id="IPR011635">
    <property type="entry name" value="CARDB"/>
</dbReference>
<dbReference type="InterPro" id="IPR013783">
    <property type="entry name" value="Ig-like_fold"/>
</dbReference>
<gene>
    <name evidence="2" type="ORF">GO755_20510</name>
</gene>
<evidence type="ECO:0000313" key="3">
    <source>
        <dbReference type="Proteomes" id="UP000436006"/>
    </source>
</evidence>
<organism evidence="2 3">
    <name type="scientific">Spirosoma arboris</name>
    <dbReference type="NCBI Taxonomy" id="2682092"/>
    <lineage>
        <taxon>Bacteria</taxon>
        <taxon>Pseudomonadati</taxon>
        <taxon>Bacteroidota</taxon>
        <taxon>Cytophagia</taxon>
        <taxon>Cytophagales</taxon>
        <taxon>Cytophagaceae</taxon>
        <taxon>Spirosoma</taxon>
    </lineage>
</organism>
<feature type="domain" description="CARDB" evidence="1">
    <location>
        <begin position="1465"/>
        <end position="1575"/>
    </location>
</feature>
<dbReference type="RefSeq" id="WP_157587150.1">
    <property type="nucleotide sequence ID" value="NZ_WPIN01000007.1"/>
</dbReference>
<dbReference type="Pfam" id="PF07705">
    <property type="entry name" value="CARDB"/>
    <property type="match status" value="7"/>
</dbReference>
<keyword evidence="3" id="KW-1185">Reference proteome</keyword>
<dbReference type="Proteomes" id="UP000436006">
    <property type="component" value="Unassembled WGS sequence"/>
</dbReference>
<evidence type="ECO:0000259" key="1">
    <source>
        <dbReference type="Pfam" id="PF07705"/>
    </source>
</evidence>
<feature type="domain" description="CARDB" evidence="1">
    <location>
        <begin position="1342"/>
        <end position="1447"/>
    </location>
</feature>
<feature type="domain" description="CARDB" evidence="1">
    <location>
        <begin position="1208"/>
        <end position="1320"/>
    </location>
</feature>
<sequence length="2043" mass="220692">MKLLLTYLVGLLGLVVSFDIQAQKVAKIEYFVDTDPGFGKATNVPITASQDVTADFSININSLSAGFHTIYVRSLVSPYQVQENGKAVTKGGWSLTSTRTFYKESFALDNPALPAITKGEYFVDTDPGFGKGATIPITPGTDLNNTAFAFDLTAMTGGFHQLNVRFKDINGRWSLTQTRTFYKEVLAVANTPLSPLTKGEYFIDADPGFGLGKAISITSGTDLNTISFVFDVSTLSKGFHQLYSRFKDANGRWSLTNSRTFYKETITTATTSLPKLVKGEYFVDVDPGFGNGKAIAFSPATSLDNLSFTADLTSLTDGFHQLHVRLKDENGNWSLTSNRSFYKQPVATLEPIATVTQVEYFIDTDPGFGKGKQISITPGTTINNIIFEIDSQNLPLGDHRIYVRAKNKNGHWSLTNNNTFRLEPPSGVFVTIGAIEQSLCVGSKVNISFTVNSPFSEGNVFTAQLSDADGNFASPRSIGTLTGTNSGVILTTIPYVTEGTNYRVRISASNPARVSTANNTPLTIHRVPAVFSIVGDTVSCFGAKAYSLQNFESGNNNYIWTLSGGGNLQVNGTAATINWTTAGNYKLKVKYTGVCAGADSVKTLLVNVINQPLTGTFQNLLPQDNETDQLIPVAFTWSPIPKAVTYDLYIWPESSAKPSTPTAANITAINYTVSNTTLIQYDQTYKWQIVAKRACYELAGPIRTFRTRRLPDLIVESISTPVTAISEADVTANWVVKNQGEGATNGSWNDQIYLCDNPVFSASTEKFYMGSVNNFSSLPAGQSYRSANYTFKVPQGIQGNYYIIVTTNPSQSLRETVLTNNERASSVVKISLAPPPDLQVTALTVSPLNAFSEGEVTVAYTISNKGTGPTTATSWSDQISIGTSELVNPTTDKVLGTYSRQGALAANGTYQASQKVKLPARIGGLYYMHVVTDRYNQVFEYNREDNNSLNSLAMTITQRPTPNLVVSNVGVSSTSVSNGQTVTANWTTANEGAVAAVPQWSEGIYLSADQTLNTSQDRLIGSFVRRDSLLSLSSNRTQQSIQIPNTVQEGDYYLFVVTDLYNQIYENPDENDNASMAISKISVINPDLRPLTLTAPATASSEETITIQWKVKNDSPVAMYNATWTDRIYLSSNQTLDAADILLTGSQVSQYLTPAGEYTKSASVSVPAQISGNYFLILVSDADKTVLERIETNNLLTASIQISLAPWPDLEASSLVTPARDTVGTTLAIQYTVKNSGTGAILNKSWSDGIYLSPTPTLNEATQINLGNAFQSRSLASGQSYTQPTSFLIPGNLIPGSYYVIVKADVGNTIFENNAEANNLRASTSTTTFIALPQTDLSAVTGQILSSTIIAGQPVSLRWTVKNNSTQSTVIPSWTDGVYVSTNPVFDANDQLIASTSINAPLGPGSSYTRSLTVTIPQEVEGTVFFIVNVDRFNQHNDPNRSNNTLAMTLDKGGTSIPIVTPPPADLVPTLVSVPTQGVASQPITVRAKVKNNGTGPTPASTWVDQFYLSTDTQIGNDIYLGNHTHNGVLSAGADYTDTLQLMLPPNVSGNYYLLHQTDATNAVFERGNEGNNVAIASLFISPQQPCDLVVKEITVPQTPQYAGESMSISWVLANIGANATRGFRRDAVYISPDTTLDATDIVLGTLEGTLNLPTQATAIQTLEKPLANLSIGEYYVIIKTDILNNIVEQNEGNNQSVSAYKFVVTVRELPINIRTSATLKKENPLYYRIEVPASLTGETLSITLKGDSTNNAVNRFFIRKGLVPTANQYDYVGNLPFLANQEIVIPALQTGTYYLMVMGGYSSAQAQPINLLAKVIPFGIKSVNATQGGNTGLATLKITGARFESRTVFRLKKTGAATIQSYRVQYVNQTTAFVTFDLLNKALGAYDVEAVNPSGATTLLPQSFTIRQGTGSVFTSGNTGDPGSSGFVCQITNVGFEDQFETDILTPANARLSVITSFVVSYQNNGTVDIPVPTKYLLSLNENNPVAFSIAQLKDNKSDLVLECKEDGGPPGILRPGASGFFKIYTVSTNRTIPSIDIVLTD</sequence>
<name>A0A7K1SF45_9BACT</name>